<evidence type="ECO:0000313" key="2">
    <source>
        <dbReference type="EMBL" id="KAG7086381.1"/>
    </source>
</evidence>
<dbReference type="EMBL" id="CM032190">
    <property type="protein sequence ID" value="KAG7086381.1"/>
    <property type="molecule type" value="Genomic_DNA"/>
</dbReference>
<evidence type="ECO:0000313" key="3">
    <source>
        <dbReference type="Proteomes" id="UP001049176"/>
    </source>
</evidence>
<sequence length="264" mass="29883">MPSSSDESSSSGSTTSVQKKWKGKMKGKGKVNKEKSTDKSQDPSWAYKPPHKYSAMKDVHDEDEWDWDTFQGNKDLELWLIRVPDGVKPQHLENVSIQGLSNSKDPKLGTISSKQGKYDIYEYRDADPPVGGEEIKNISCLLPRRGKKDELRLAPRPIARRLVVSSHEVKATPIDDEAAIELMNPRRFSYSKEMLTHKFMPYGSHLPTPPEDVDMDVEEIQARPPEPEPKKPKNADGSRTKGKRKKMAEETSSPKKSKKVKRAK</sequence>
<dbReference type="OrthoDB" id="76224at2759"/>
<comment type="caution">
    <text evidence="2">The sequence shown here is derived from an EMBL/GenBank/DDBJ whole genome shotgun (WGS) entry which is preliminary data.</text>
</comment>
<evidence type="ECO:0000256" key="1">
    <source>
        <dbReference type="SAM" id="MobiDB-lite"/>
    </source>
</evidence>
<feature type="region of interest" description="Disordered" evidence="1">
    <location>
        <begin position="1"/>
        <end position="53"/>
    </location>
</feature>
<dbReference type="AlphaFoldDB" id="A0A9P7RMF6"/>
<feature type="compositionally biased region" description="Basic and acidic residues" evidence="1">
    <location>
        <begin position="31"/>
        <end position="41"/>
    </location>
</feature>
<protein>
    <submittedName>
        <fullName evidence="2">Uncharacterized protein</fullName>
    </submittedName>
</protein>
<dbReference type="RefSeq" id="XP_043002852.1">
    <property type="nucleotide sequence ID" value="XM_043159253.1"/>
</dbReference>
<organism evidence="2 3">
    <name type="scientific">Marasmius oreades</name>
    <name type="common">fairy-ring Marasmius</name>
    <dbReference type="NCBI Taxonomy" id="181124"/>
    <lineage>
        <taxon>Eukaryota</taxon>
        <taxon>Fungi</taxon>
        <taxon>Dikarya</taxon>
        <taxon>Basidiomycota</taxon>
        <taxon>Agaricomycotina</taxon>
        <taxon>Agaricomycetes</taxon>
        <taxon>Agaricomycetidae</taxon>
        <taxon>Agaricales</taxon>
        <taxon>Marasmiineae</taxon>
        <taxon>Marasmiaceae</taxon>
        <taxon>Marasmius</taxon>
    </lineage>
</organism>
<dbReference type="GO" id="GO:0006360">
    <property type="term" value="P:transcription by RNA polymerase I"/>
    <property type="evidence" value="ECO:0007669"/>
    <property type="project" value="InterPro"/>
</dbReference>
<reference evidence="2" key="1">
    <citation type="journal article" date="2021" name="Genome Biol. Evol.">
        <title>The assembled and annotated genome of the fairy-ring fungus Marasmius oreades.</title>
        <authorList>
            <person name="Hiltunen M."/>
            <person name="Ament-Velasquez S.L."/>
            <person name="Johannesson H."/>
        </authorList>
    </citation>
    <scope>NUCLEOTIDE SEQUENCE</scope>
    <source>
        <strain evidence="2">03SP1</strain>
    </source>
</reference>
<dbReference type="InterPro" id="IPR013240">
    <property type="entry name" value="DNA-dir_RNA_pol1_su_RPA34"/>
</dbReference>
<feature type="region of interest" description="Disordered" evidence="1">
    <location>
        <begin position="201"/>
        <end position="264"/>
    </location>
</feature>
<gene>
    <name evidence="2" type="ORF">E1B28_002338</name>
</gene>
<dbReference type="Gene3D" id="6.20.250.70">
    <property type="match status" value="1"/>
</dbReference>
<name>A0A9P7RMF6_9AGAR</name>
<feature type="compositionally biased region" description="Basic residues" evidence="1">
    <location>
        <begin position="255"/>
        <end position="264"/>
    </location>
</feature>
<accession>A0A9P7RMF6</accession>
<feature type="compositionally biased region" description="Basic and acidic residues" evidence="1">
    <location>
        <begin position="225"/>
        <end position="239"/>
    </location>
</feature>
<proteinExistence type="predicted"/>
<dbReference type="Proteomes" id="UP001049176">
    <property type="component" value="Chromosome 10"/>
</dbReference>
<feature type="compositionally biased region" description="Basic residues" evidence="1">
    <location>
        <begin position="19"/>
        <end position="30"/>
    </location>
</feature>
<dbReference type="Pfam" id="PF08208">
    <property type="entry name" value="RNA_polI_A34"/>
    <property type="match status" value="1"/>
</dbReference>
<dbReference type="GeneID" id="66071414"/>
<dbReference type="KEGG" id="more:E1B28_002338"/>
<feature type="compositionally biased region" description="Low complexity" evidence="1">
    <location>
        <begin position="1"/>
        <end position="16"/>
    </location>
</feature>
<keyword evidence="3" id="KW-1185">Reference proteome</keyword>